<evidence type="ECO:0000313" key="2">
    <source>
        <dbReference type="EMBL" id="KAG0488844.1"/>
    </source>
</evidence>
<keyword evidence="3" id="KW-1185">Reference proteome</keyword>
<keyword evidence="1" id="KW-0732">Signal</keyword>
<sequence>MKKAIGTSTLLMCVLLALWSMEKASAGQNCICECMKRCLPLENIGSINCAEQCVVGCRKIGFPHISKEEALLCKIRGFGWRFYPPCLRCL</sequence>
<protein>
    <submittedName>
        <fullName evidence="2">Uncharacterized protein</fullName>
    </submittedName>
</protein>
<evidence type="ECO:0000256" key="1">
    <source>
        <dbReference type="SAM" id="SignalP"/>
    </source>
</evidence>
<organism evidence="2 3">
    <name type="scientific">Vanilla planifolia</name>
    <name type="common">Vanilla</name>
    <dbReference type="NCBI Taxonomy" id="51239"/>
    <lineage>
        <taxon>Eukaryota</taxon>
        <taxon>Viridiplantae</taxon>
        <taxon>Streptophyta</taxon>
        <taxon>Embryophyta</taxon>
        <taxon>Tracheophyta</taxon>
        <taxon>Spermatophyta</taxon>
        <taxon>Magnoliopsida</taxon>
        <taxon>Liliopsida</taxon>
        <taxon>Asparagales</taxon>
        <taxon>Orchidaceae</taxon>
        <taxon>Vanilloideae</taxon>
        <taxon>Vanilleae</taxon>
        <taxon>Vanilla</taxon>
    </lineage>
</organism>
<dbReference type="AlphaFoldDB" id="A0A835V637"/>
<name>A0A835V637_VANPL</name>
<gene>
    <name evidence="2" type="ORF">HPP92_007655</name>
</gene>
<dbReference type="EMBL" id="JADCNL010000003">
    <property type="protein sequence ID" value="KAG0488844.1"/>
    <property type="molecule type" value="Genomic_DNA"/>
</dbReference>
<comment type="caution">
    <text evidence="2">The sequence shown here is derived from an EMBL/GenBank/DDBJ whole genome shotgun (WGS) entry which is preliminary data.</text>
</comment>
<feature type="signal peptide" evidence="1">
    <location>
        <begin position="1"/>
        <end position="26"/>
    </location>
</feature>
<proteinExistence type="predicted"/>
<accession>A0A835V637</accession>
<dbReference type="OrthoDB" id="767511at2759"/>
<feature type="chain" id="PRO_5032322817" evidence="1">
    <location>
        <begin position="27"/>
        <end position="90"/>
    </location>
</feature>
<evidence type="ECO:0000313" key="3">
    <source>
        <dbReference type="Proteomes" id="UP000636800"/>
    </source>
</evidence>
<dbReference type="Proteomes" id="UP000636800">
    <property type="component" value="Chromosome 3"/>
</dbReference>
<reference evidence="2 3" key="1">
    <citation type="journal article" date="2020" name="Nat. Food">
        <title>A phased Vanilla planifolia genome enables genetic improvement of flavour and production.</title>
        <authorList>
            <person name="Hasing T."/>
            <person name="Tang H."/>
            <person name="Brym M."/>
            <person name="Khazi F."/>
            <person name="Huang T."/>
            <person name="Chambers A.H."/>
        </authorList>
    </citation>
    <scope>NUCLEOTIDE SEQUENCE [LARGE SCALE GENOMIC DNA]</scope>
    <source>
        <tissue evidence="2">Leaf</tissue>
    </source>
</reference>